<dbReference type="Proteomes" id="UP000028492">
    <property type="component" value="Chromosome"/>
</dbReference>
<dbReference type="InterPro" id="IPR002104">
    <property type="entry name" value="Integrase_catalytic"/>
</dbReference>
<dbReference type="Gene3D" id="1.10.150.130">
    <property type="match status" value="1"/>
</dbReference>
<dbReference type="SUPFAM" id="SSF56349">
    <property type="entry name" value="DNA breaking-rejoining enzymes"/>
    <property type="match status" value="1"/>
</dbReference>
<dbReference type="CDD" id="cd01189">
    <property type="entry name" value="INT_ICEBs1_C_like"/>
    <property type="match status" value="1"/>
</dbReference>
<protein>
    <submittedName>
        <fullName evidence="6">Uncharacterized protein</fullName>
    </submittedName>
</protein>
<dbReference type="KEGG" id="aja:AJAP_07525"/>
<dbReference type="EMBL" id="CP008953">
    <property type="protein sequence ID" value="AIG74417.1"/>
    <property type="molecule type" value="Genomic_DNA"/>
</dbReference>
<accession>A0A075UJW7</accession>
<dbReference type="GO" id="GO:0003677">
    <property type="term" value="F:DNA binding"/>
    <property type="evidence" value="ECO:0007669"/>
    <property type="project" value="UniProtKB-UniRule"/>
</dbReference>
<dbReference type="InterPro" id="IPR044068">
    <property type="entry name" value="CB"/>
</dbReference>
<feature type="domain" description="Core-binding (CB)" evidence="5">
    <location>
        <begin position="125"/>
        <end position="230"/>
    </location>
</feature>
<keyword evidence="2" id="KW-0233">DNA recombination</keyword>
<organism evidence="6 7">
    <name type="scientific">Amycolatopsis japonica</name>
    <dbReference type="NCBI Taxonomy" id="208439"/>
    <lineage>
        <taxon>Bacteria</taxon>
        <taxon>Bacillati</taxon>
        <taxon>Actinomycetota</taxon>
        <taxon>Actinomycetes</taxon>
        <taxon>Pseudonocardiales</taxon>
        <taxon>Pseudonocardiaceae</taxon>
        <taxon>Amycolatopsis</taxon>
        <taxon>Amycolatopsis japonica group</taxon>
    </lineage>
</organism>
<dbReference type="PANTHER" id="PTHR30349">
    <property type="entry name" value="PHAGE INTEGRASE-RELATED"/>
    <property type="match status" value="1"/>
</dbReference>
<gene>
    <name evidence="6" type="ORF">AJAP_07525</name>
</gene>
<evidence type="ECO:0000259" key="4">
    <source>
        <dbReference type="PROSITE" id="PS51898"/>
    </source>
</evidence>
<dbReference type="InterPro" id="IPR010998">
    <property type="entry name" value="Integrase_recombinase_N"/>
</dbReference>
<keyword evidence="7" id="KW-1185">Reference proteome</keyword>
<proteinExistence type="predicted"/>
<feature type="domain" description="Tyr recombinase" evidence="4">
    <location>
        <begin position="272"/>
        <end position="470"/>
    </location>
</feature>
<dbReference type="HOGENOM" id="CLU_027562_17_1_11"/>
<dbReference type="Gene3D" id="1.10.443.10">
    <property type="entry name" value="Intergrase catalytic core"/>
    <property type="match status" value="1"/>
</dbReference>
<evidence type="ECO:0000256" key="2">
    <source>
        <dbReference type="ARBA" id="ARBA00023172"/>
    </source>
</evidence>
<keyword evidence="1 3" id="KW-0238">DNA-binding</keyword>
<evidence type="ECO:0000313" key="6">
    <source>
        <dbReference type="EMBL" id="AIG74417.1"/>
    </source>
</evidence>
<dbReference type="InterPro" id="IPR013762">
    <property type="entry name" value="Integrase-like_cat_sf"/>
</dbReference>
<dbReference type="GO" id="GO:0006310">
    <property type="term" value="P:DNA recombination"/>
    <property type="evidence" value="ECO:0007669"/>
    <property type="project" value="UniProtKB-KW"/>
</dbReference>
<dbReference type="eggNOG" id="COG0582">
    <property type="taxonomic scope" value="Bacteria"/>
</dbReference>
<dbReference type="PROSITE" id="PS51900">
    <property type="entry name" value="CB"/>
    <property type="match status" value="1"/>
</dbReference>
<dbReference type="InterPro" id="IPR011010">
    <property type="entry name" value="DNA_brk_join_enz"/>
</dbReference>
<dbReference type="PROSITE" id="PS51898">
    <property type="entry name" value="TYR_RECOMBINASE"/>
    <property type="match status" value="1"/>
</dbReference>
<sequence>MAQVPLGSVFKRCSCRDNNNRELGSNCPKLTQHRHGQWCWRIELPADTKGTRRPRRRSGFESATKAQEELDHVRDLLAIAEDDDEDTRRKIGDVIATAVAKKQKLPEVDDVRRLVRAGAGVLEHPYMGDVFTAFLALKKKNRSRNTYRSYESHVRLYLRPHLGHIRRDKLGVPHLESMFDAIVEHNDRIAEYRNSGDPQKIAAVKWQRPVGPTSIRRIRETLRATLSPAVKQGLLTVNVASLVELPPANRPTPKVWTAERVLRWQLTGEIPSPVMVWTPEQTGQFLDAAVNDPLYPLFHLVAHVGVRRGEACGQRRADTYLDAATLEVANQIVQYGWETGQSAPKTTSSEGLVALDANTVLVLRRHIACQDADKARLGSEWVDSGLLFTQPDGSPLHPADVTARFYEIVRQAGLPPIRLHDLRHGAATLALAAGVDMKVVQAMLRHSSITVTMDTYTTVLPEIALAAAEATANLIPRNPARQLGLVSGADQTTMDSKEVEEMRPDNTKPHVIETENVGLGCAPSGTRTPNPLVKSQLLCQLS</sequence>
<evidence type="ECO:0000259" key="5">
    <source>
        <dbReference type="PROSITE" id="PS51900"/>
    </source>
</evidence>
<dbReference type="PANTHER" id="PTHR30349:SF91">
    <property type="entry name" value="INTA PROTEIN"/>
    <property type="match status" value="1"/>
</dbReference>
<evidence type="ECO:0000256" key="1">
    <source>
        <dbReference type="ARBA" id="ARBA00023125"/>
    </source>
</evidence>
<dbReference type="InterPro" id="IPR050090">
    <property type="entry name" value="Tyrosine_recombinase_XerCD"/>
</dbReference>
<dbReference type="GO" id="GO:0015074">
    <property type="term" value="P:DNA integration"/>
    <property type="evidence" value="ECO:0007669"/>
    <property type="project" value="InterPro"/>
</dbReference>
<dbReference type="AlphaFoldDB" id="A0A075UJW7"/>
<evidence type="ECO:0000256" key="3">
    <source>
        <dbReference type="PROSITE-ProRule" id="PRU01248"/>
    </source>
</evidence>
<dbReference type="Pfam" id="PF00589">
    <property type="entry name" value="Phage_integrase"/>
    <property type="match status" value="1"/>
</dbReference>
<evidence type="ECO:0000313" key="7">
    <source>
        <dbReference type="Proteomes" id="UP000028492"/>
    </source>
</evidence>
<dbReference type="STRING" id="208439.AJAP_07525"/>
<name>A0A075UJW7_9PSEU</name>
<dbReference type="AntiFam" id="ANF00012">
    <property type="entry name" value="tRNA translation"/>
</dbReference>
<reference evidence="6 7" key="1">
    <citation type="journal article" date="2014" name="J. Biotechnol.">
        <title>Complete genome sequence of the actinobacterium Amycolatopsis japonica MG417-CF17(T) (=DSM 44213T) producing (S,S)-N,N'-ethylenediaminedisuccinic acid.</title>
        <authorList>
            <person name="Stegmann E."/>
            <person name="Albersmeier A."/>
            <person name="Spohn M."/>
            <person name="Gert H."/>
            <person name="Weber T."/>
            <person name="Wohlleben W."/>
            <person name="Kalinowski J."/>
            <person name="Ruckert C."/>
        </authorList>
    </citation>
    <scope>NUCLEOTIDE SEQUENCE [LARGE SCALE GENOMIC DNA]</scope>
    <source>
        <strain evidence="7">MG417-CF17 (DSM 44213)</strain>
    </source>
</reference>